<name>A0A5J5EUN1_9PEZI</name>
<evidence type="ECO:0000313" key="2">
    <source>
        <dbReference type="Proteomes" id="UP000326924"/>
    </source>
</evidence>
<dbReference type="InParanoid" id="A0A5J5EUN1"/>
<accession>A0A5J5EUN1</accession>
<gene>
    <name evidence="1" type="ORF">FN846DRAFT_908363</name>
</gene>
<comment type="caution">
    <text evidence="1">The sequence shown here is derived from an EMBL/GenBank/DDBJ whole genome shotgun (WGS) entry which is preliminary data.</text>
</comment>
<proteinExistence type="predicted"/>
<keyword evidence="2" id="KW-1185">Reference proteome</keyword>
<dbReference type="Proteomes" id="UP000326924">
    <property type="component" value="Unassembled WGS sequence"/>
</dbReference>
<sequence length="210" mass="23060">MWRSAGVQSDTSTGVYSHPPDITVSLEELKEIHRQYVVTVVEITRVTANLDGAVMRQAHDQLYKLDECQTWRQQITMFISRIRRNVFLTLECVGPLLAMTVYGSVSADTAMEYFTKVVNHPESQPRVPPLSTSLGGFDKILGNTKLSAVGQCTVKGVLPGMQTVDGAPTLAKPTAIAVKHYTASPASHMIQNELQILRTMQQLGVTGMVT</sequence>
<organism evidence="1 2">
    <name type="scientific">Sphaerosporella brunnea</name>
    <dbReference type="NCBI Taxonomy" id="1250544"/>
    <lineage>
        <taxon>Eukaryota</taxon>
        <taxon>Fungi</taxon>
        <taxon>Dikarya</taxon>
        <taxon>Ascomycota</taxon>
        <taxon>Pezizomycotina</taxon>
        <taxon>Pezizomycetes</taxon>
        <taxon>Pezizales</taxon>
        <taxon>Pyronemataceae</taxon>
        <taxon>Sphaerosporella</taxon>
    </lineage>
</organism>
<evidence type="ECO:0000313" key="1">
    <source>
        <dbReference type="EMBL" id="KAA8902838.1"/>
    </source>
</evidence>
<protein>
    <submittedName>
        <fullName evidence="1">Uncharacterized protein</fullName>
    </submittedName>
</protein>
<dbReference type="AlphaFoldDB" id="A0A5J5EUN1"/>
<reference evidence="1 2" key="1">
    <citation type="submission" date="2019-09" db="EMBL/GenBank/DDBJ databases">
        <title>Draft genome of the ectomycorrhizal ascomycete Sphaerosporella brunnea.</title>
        <authorList>
            <consortium name="DOE Joint Genome Institute"/>
            <person name="Benucci G.M."/>
            <person name="Marozzi G."/>
            <person name="Antonielli L."/>
            <person name="Sanchez S."/>
            <person name="Marco P."/>
            <person name="Wang X."/>
            <person name="Falini L.B."/>
            <person name="Barry K."/>
            <person name="Haridas S."/>
            <person name="Lipzen A."/>
            <person name="Labutti K."/>
            <person name="Grigoriev I.V."/>
            <person name="Murat C."/>
            <person name="Martin F."/>
            <person name="Albertini E."/>
            <person name="Donnini D."/>
            <person name="Bonito G."/>
        </authorList>
    </citation>
    <scope>NUCLEOTIDE SEQUENCE [LARGE SCALE GENOMIC DNA]</scope>
    <source>
        <strain evidence="1 2">Sb_GMNB300</strain>
    </source>
</reference>
<dbReference type="EMBL" id="VXIS01000126">
    <property type="protein sequence ID" value="KAA8902838.1"/>
    <property type="molecule type" value="Genomic_DNA"/>
</dbReference>
<dbReference type="OrthoDB" id="1668230at2759"/>